<keyword evidence="2" id="KW-1185">Reference proteome</keyword>
<dbReference type="Pfam" id="PF20347">
    <property type="entry name" value="DUF6642"/>
    <property type="match status" value="1"/>
</dbReference>
<dbReference type="RefSeq" id="WP_193866021.1">
    <property type="nucleotide sequence ID" value="NZ_JADEYR010000008.1"/>
</dbReference>
<accession>A0ABR9W2U6</accession>
<evidence type="ECO:0000313" key="2">
    <source>
        <dbReference type="Proteomes" id="UP000644727"/>
    </source>
</evidence>
<sequence length="204" mass="23155">MREDLPGIFCLEGEWDSDLTRRLSVRPVLELLEQLEVAQWIHRDVVTRPEFEYYLEKWTSDEYADFPVLWLAMHGKKAEISLSGDENGGLTLDELEDVLAGACSGKVIYFASCSTLKADEKRLQKFANRTRARAVIGYRKDVRWSDAAAFEVILLQELITKVKSSGIFRRLEVDHPVLAKRLGLVVATKTKVHQTALRTSKASS</sequence>
<organism evidence="1 2">
    <name type="scientific">Brachybacterium epidermidis</name>
    <dbReference type="NCBI Taxonomy" id="2781983"/>
    <lineage>
        <taxon>Bacteria</taxon>
        <taxon>Bacillati</taxon>
        <taxon>Actinomycetota</taxon>
        <taxon>Actinomycetes</taxon>
        <taxon>Micrococcales</taxon>
        <taxon>Dermabacteraceae</taxon>
        <taxon>Brachybacterium</taxon>
    </lineage>
</organism>
<reference evidence="1 2" key="1">
    <citation type="submission" date="2020-10" db="EMBL/GenBank/DDBJ databases">
        <title>Draft genome and description of Brachybacterium epidermidis sp nov.</title>
        <authorList>
            <person name="Boxberger M."/>
            <person name="La Scola B."/>
        </authorList>
    </citation>
    <scope>NUCLEOTIDE SEQUENCE [LARGE SCALE GENOMIC DNA]</scope>
    <source>
        <strain evidence="1 2">Marseille-Q2903</strain>
    </source>
</reference>
<gene>
    <name evidence="1" type="ORF">IOE58_08785</name>
</gene>
<proteinExistence type="predicted"/>
<comment type="caution">
    <text evidence="1">The sequence shown here is derived from an EMBL/GenBank/DDBJ whole genome shotgun (WGS) entry which is preliminary data.</text>
</comment>
<name>A0ABR9W2U6_9MICO</name>
<dbReference type="InterPro" id="IPR046584">
    <property type="entry name" value="DUF6642"/>
</dbReference>
<evidence type="ECO:0008006" key="3">
    <source>
        <dbReference type="Google" id="ProtNLM"/>
    </source>
</evidence>
<dbReference type="EMBL" id="JADEYR010000008">
    <property type="protein sequence ID" value="MBE9404275.1"/>
    <property type="molecule type" value="Genomic_DNA"/>
</dbReference>
<protein>
    <recommendedName>
        <fullName evidence="3">CHAT domain-containing protein</fullName>
    </recommendedName>
</protein>
<evidence type="ECO:0000313" key="1">
    <source>
        <dbReference type="EMBL" id="MBE9404275.1"/>
    </source>
</evidence>
<dbReference type="Proteomes" id="UP000644727">
    <property type="component" value="Unassembled WGS sequence"/>
</dbReference>